<keyword evidence="2" id="KW-1185">Reference proteome</keyword>
<dbReference type="AlphaFoldDB" id="A0AAN6RZZ9"/>
<protein>
    <submittedName>
        <fullName evidence="1">Uncharacterized protein</fullName>
    </submittedName>
</protein>
<comment type="caution">
    <text evidence="1">The sequence shown here is derived from an EMBL/GenBank/DDBJ whole genome shotgun (WGS) entry which is preliminary data.</text>
</comment>
<sequence>MAALDLIEYHPVFQVLICKACKSCFQTSISRHIRLKHNKARYTYRMLRDYEASFCRYPVITSRDQIREIQPPRSGPPIKPLQLRLDGILCLLCDPLHQPYICRTIRSMRDHMHAAHQHPKQDRPGRARGWKGRQGLTLERWLQNGAVSAPVACQSFFSGGSLVRYFPVSAPRSDQQARPGSTADTEAAGFDLRFQVEAALKEIETEEAEGGAAARGMSMLAPAPTSEQARWLQLTEWTRFLDDHPLDQVARLIDLPVGTTQRIVSGWTSGSQPADPVSDPPLAYILESLDRLLCFVYRRAWKKMGPDLHFCLWGAQSTALTETVFAAEELAAAVRHKEGQERLKGLQKSLDDKCLVFCISLLDHPLYGDIYDSLVVGFTAVLAIRETHEGKPLKRPRLSEAVSYTPHLSAIVKISQLLVAERALLAVERDEADYPAQAYS</sequence>
<organism evidence="1 2">
    <name type="scientific">Diplogelasinospora grovesii</name>
    <dbReference type="NCBI Taxonomy" id="303347"/>
    <lineage>
        <taxon>Eukaryota</taxon>
        <taxon>Fungi</taxon>
        <taxon>Dikarya</taxon>
        <taxon>Ascomycota</taxon>
        <taxon>Pezizomycotina</taxon>
        <taxon>Sordariomycetes</taxon>
        <taxon>Sordariomycetidae</taxon>
        <taxon>Sordariales</taxon>
        <taxon>Diplogelasinosporaceae</taxon>
        <taxon>Diplogelasinospora</taxon>
    </lineage>
</organism>
<gene>
    <name evidence="1" type="ORF">QBC46DRAFT_453791</name>
</gene>
<dbReference type="InterPro" id="IPR022698">
    <property type="entry name" value="OrsD"/>
</dbReference>
<proteinExistence type="predicted"/>
<evidence type="ECO:0000313" key="2">
    <source>
        <dbReference type="Proteomes" id="UP001303473"/>
    </source>
</evidence>
<name>A0AAN6RZZ9_9PEZI</name>
<evidence type="ECO:0000313" key="1">
    <source>
        <dbReference type="EMBL" id="KAK3935013.1"/>
    </source>
</evidence>
<dbReference type="Proteomes" id="UP001303473">
    <property type="component" value="Unassembled WGS sequence"/>
</dbReference>
<accession>A0AAN6RZZ9</accession>
<dbReference type="Pfam" id="PF12013">
    <property type="entry name" value="OrsD"/>
    <property type="match status" value="1"/>
</dbReference>
<reference evidence="2" key="1">
    <citation type="journal article" date="2023" name="Mol. Phylogenet. Evol.">
        <title>Genome-scale phylogeny and comparative genomics of the fungal order Sordariales.</title>
        <authorList>
            <person name="Hensen N."/>
            <person name="Bonometti L."/>
            <person name="Westerberg I."/>
            <person name="Brannstrom I.O."/>
            <person name="Guillou S."/>
            <person name="Cros-Aarteil S."/>
            <person name="Calhoun S."/>
            <person name="Haridas S."/>
            <person name="Kuo A."/>
            <person name="Mondo S."/>
            <person name="Pangilinan J."/>
            <person name="Riley R."/>
            <person name="LaButti K."/>
            <person name="Andreopoulos B."/>
            <person name="Lipzen A."/>
            <person name="Chen C."/>
            <person name="Yan M."/>
            <person name="Daum C."/>
            <person name="Ng V."/>
            <person name="Clum A."/>
            <person name="Steindorff A."/>
            <person name="Ohm R.A."/>
            <person name="Martin F."/>
            <person name="Silar P."/>
            <person name="Natvig D.O."/>
            <person name="Lalanne C."/>
            <person name="Gautier V."/>
            <person name="Ament-Velasquez S.L."/>
            <person name="Kruys A."/>
            <person name="Hutchinson M.I."/>
            <person name="Powell A.J."/>
            <person name="Barry K."/>
            <person name="Miller A.N."/>
            <person name="Grigoriev I.V."/>
            <person name="Debuchy R."/>
            <person name="Gladieux P."/>
            <person name="Hiltunen Thoren M."/>
            <person name="Johannesson H."/>
        </authorList>
    </citation>
    <scope>NUCLEOTIDE SEQUENCE [LARGE SCALE GENOMIC DNA]</scope>
    <source>
        <strain evidence="2">CBS 340.73</strain>
    </source>
</reference>
<dbReference type="EMBL" id="MU853946">
    <property type="protein sequence ID" value="KAK3935013.1"/>
    <property type="molecule type" value="Genomic_DNA"/>
</dbReference>